<evidence type="ECO:0000256" key="1">
    <source>
        <dbReference type="ARBA" id="ARBA00022679"/>
    </source>
</evidence>
<reference evidence="3 4" key="1">
    <citation type="journal article" date="2019" name="Front. Microbiol.">
        <title>Thermoanaerosceptrum fracticalcis gen. nov. sp. nov., a Novel Fumarate-Fermenting Microorganism From a Deep Fractured Carbonate Aquifer of the US Great Basin.</title>
        <authorList>
            <person name="Hamilton-Brehm S.D."/>
            <person name="Stewart L.E."/>
            <person name="Zavarin M."/>
            <person name="Caldwell M."/>
            <person name="Lawson P.A."/>
            <person name="Onstott T.C."/>
            <person name="Grzymski J."/>
            <person name="Neveux I."/>
            <person name="Lollar B.S."/>
            <person name="Russell C.E."/>
            <person name="Moser D.P."/>
        </authorList>
    </citation>
    <scope>NUCLEOTIDE SEQUENCE [LARGE SCALE GENOMIC DNA]</scope>
    <source>
        <strain evidence="3 4">DRI-13</strain>
    </source>
</reference>
<keyword evidence="1" id="KW-0808">Transferase</keyword>
<dbReference type="KEGG" id="tfr:BR63_02025"/>
<protein>
    <recommendedName>
        <fullName evidence="2">2-isopropylmalate synthase/homocitrate synthase post-catalytic domain-containing protein</fullName>
    </recommendedName>
</protein>
<evidence type="ECO:0000313" key="3">
    <source>
        <dbReference type="EMBL" id="QNB45203.1"/>
    </source>
</evidence>
<accession>A0A7G6DZE9</accession>
<evidence type="ECO:0000259" key="2">
    <source>
        <dbReference type="Pfam" id="PF22617"/>
    </source>
</evidence>
<dbReference type="Pfam" id="PF22617">
    <property type="entry name" value="HCS_D2"/>
    <property type="match status" value="1"/>
</dbReference>
<dbReference type="AlphaFoldDB" id="A0A7G6DZE9"/>
<dbReference type="PANTHER" id="PTHR42880:SF1">
    <property type="entry name" value="ISOPROPYLMALATE_HOMOCITRATE_CITRAMALATE SYNTHASE FAMILY PROTEIN"/>
    <property type="match status" value="1"/>
</dbReference>
<dbReference type="InterPro" id="IPR013785">
    <property type="entry name" value="Aldolase_TIM"/>
</dbReference>
<dbReference type="PANTHER" id="PTHR42880">
    <property type="entry name" value="HOMOCITRATE SYNTHASE"/>
    <property type="match status" value="1"/>
</dbReference>
<keyword evidence="4" id="KW-1185">Reference proteome</keyword>
<dbReference type="OrthoDB" id="9804858at2"/>
<proteinExistence type="predicted"/>
<feature type="domain" description="2-isopropylmalate synthase/homocitrate synthase post-catalytic" evidence="2">
    <location>
        <begin position="254"/>
        <end position="329"/>
    </location>
</feature>
<name>A0A7G6DZE9_THEFR</name>
<organism evidence="3 4">
    <name type="scientific">Thermanaerosceptrum fracticalcis</name>
    <dbReference type="NCBI Taxonomy" id="1712410"/>
    <lineage>
        <taxon>Bacteria</taxon>
        <taxon>Bacillati</taxon>
        <taxon>Bacillota</taxon>
        <taxon>Clostridia</taxon>
        <taxon>Eubacteriales</taxon>
        <taxon>Peptococcaceae</taxon>
        <taxon>Thermanaerosceptrum</taxon>
    </lineage>
</organism>
<dbReference type="Proteomes" id="UP000515847">
    <property type="component" value="Chromosome"/>
</dbReference>
<dbReference type="GO" id="GO:0016740">
    <property type="term" value="F:transferase activity"/>
    <property type="evidence" value="ECO:0007669"/>
    <property type="project" value="UniProtKB-KW"/>
</dbReference>
<evidence type="ECO:0000313" key="4">
    <source>
        <dbReference type="Proteomes" id="UP000515847"/>
    </source>
</evidence>
<gene>
    <name evidence="3" type="ORF">BR63_02025</name>
</gene>
<dbReference type="EMBL" id="CP045798">
    <property type="protein sequence ID" value="QNB45203.1"/>
    <property type="molecule type" value="Genomic_DNA"/>
</dbReference>
<dbReference type="InterPro" id="IPR054691">
    <property type="entry name" value="LeuA/HCS_post-cat"/>
</dbReference>
<dbReference type="Gene3D" id="1.10.238.260">
    <property type="match status" value="1"/>
</dbReference>
<sequence>MPVKVGDHYSFIIDRTIPELLKTNGDITGRELQKFILILARSGVDYVEVNSSALAVLEYLPSTVSFIFRVEKPEDLYKYKGSRLPYCVMDSDLVQDKTLAKRFSRIKMKAIVEFEFTGPGDLQKLELINGCAGWRWVDAVRISGLSHAFLPEWHQAVEEVRKLKVKVDICPHNRYYLASSTALELTGKGDTIDFVTVAFSGMGGLYGFAALEELVMGLKVIKKVEIPGDTALFSHLSKLYQDLSKRCIKNNKAIIGSSIFKYESGIHADGIEKNPLTYEPFDPGMVGQARKLVLGKHSGSRSVISKLKELNLEIPEEYTSLILEWVRSSSAQLKREIYDYELARLCQRLTNGLPLI</sequence>
<dbReference type="RefSeq" id="WP_034423382.1">
    <property type="nucleotide sequence ID" value="NZ_CP045798.1"/>
</dbReference>
<dbReference type="SUPFAM" id="SSF51569">
    <property type="entry name" value="Aldolase"/>
    <property type="match status" value="1"/>
</dbReference>
<dbReference type="Gene3D" id="3.20.20.70">
    <property type="entry name" value="Aldolase class I"/>
    <property type="match status" value="1"/>
</dbReference>